<evidence type="ECO:0000313" key="2">
    <source>
        <dbReference type="EMBL" id="SDL33729.1"/>
    </source>
</evidence>
<dbReference type="SUPFAM" id="SSF49464">
    <property type="entry name" value="Carboxypeptidase regulatory domain-like"/>
    <property type="match status" value="1"/>
</dbReference>
<dbReference type="OrthoDB" id="1108759at2"/>
<feature type="domain" description="TonB-dependent receptor plug" evidence="1">
    <location>
        <begin position="124"/>
        <end position="220"/>
    </location>
</feature>
<name>A0A1G9J861_9BACT</name>
<evidence type="ECO:0000259" key="1">
    <source>
        <dbReference type="Pfam" id="PF07715"/>
    </source>
</evidence>
<dbReference type="AlphaFoldDB" id="A0A1G9J861"/>
<protein>
    <submittedName>
        <fullName evidence="2">TonB-dependent Receptor Plug Domain</fullName>
    </submittedName>
</protein>
<gene>
    <name evidence="2" type="ORF">SAMN05421823_105236</name>
</gene>
<dbReference type="Pfam" id="PF07715">
    <property type="entry name" value="Plug"/>
    <property type="match status" value="1"/>
</dbReference>
<dbReference type="Pfam" id="PF13715">
    <property type="entry name" value="CarbopepD_reg_2"/>
    <property type="match status" value="1"/>
</dbReference>
<dbReference type="RefSeq" id="WP_089683350.1">
    <property type="nucleotide sequence ID" value="NZ_FNFO01000005.1"/>
</dbReference>
<proteinExistence type="predicted"/>
<dbReference type="EMBL" id="FNFO01000005">
    <property type="protein sequence ID" value="SDL33729.1"/>
    <property type="molecule type" value="Genomic_DNA"/>
</dbReference>
<accession>A0A1G9J861</accession>
<dbReference type="InterPro" id="IPR008969">
    <property type="entry name" value="CarboxyPept-like_regulatory"/>
</dbReference>
<dbReference type="STRING" id="1075417.SAMN05421823_105236"/>
<evidence type="ECO:0000313" key="3">
    <source>
        <dbReference type="Proteomes" id="UP000198510"/>
    </source>
</evidence>
<reference evidence="2 3" key="1">
    <citation type="submission" date="2016-10" db="EMBL/GenBank/DDBJ databases">
        <authorList>
            <person name="de Groot N.N."/>
        </authorList>
    </citation>
    <scope>NUCLEOTIDE SEQUENCE [LARGE SCALE GENOMIC DNA]</scope>
    <source>
        <strain evidence="2 3">DSM 25186</strain>
    </source>
</reference>
<dbReference type="Proteomes" id="UP000198510">
    <property type="component" value="Unassembled WGS sequence"/>
</dbReference>
<dbReference type="SUPFAM" id="SSF56935">
    <property type="entry name" value="Porins"/>
    <property type="match status" value="1"/>
</dbReference>
<keyword evidence="3" id="KW-1185">Reference proteome</keyword>
<sequence>MRNGYTLLLFFLFFYTTTWAQTALVRGKVTDKQAEPLELASIGVEGTSRGTVTNARGEFELRVAAGREVTLIFAHVGYKRQTFLIRPRAEELLTLDVVLEEDPQYLKAVEIAGTQYEEKRDEVSVTKINPRTAKELPSAFGDFTKILATLPGVISNNELSAEYSVRGGNFDENLVYVNDIQVYRPFLVRAGQQEGLSFVNPDLVTDVEFSAGGWQPRYGDKLSSVLNIRYKEPTKFAASASLSLLSSTAHVEGATPERRFTYVIGARQKSARYLFNTLAVQGDYFPRFYDVQSYFTWDLTSRKSQQNRRTVLGLLTSFARNRYELDPKSQQTTFGTIRLARRLTAAFDGQETYGYDTYQTGLRLSHRFSEKVRSDMVAAVVRTQERENVEIEGFYRLSEVNTNTADPDFNQNVNERDVAGSYSYSRNALQATIFQATSRNYYFPNERHAVEWGGGYDREMIDDRLYEYYFKDSAEYVRGINGFLNDTITLNSFRLRGYAQHSMQLGAEKRSRLTYGARLNYWSVNQELLVSPRVQYSFEPAWQRDFVFKLAVGAYHQPPFYRELRDSSGVLNLNLKAQRSIHFIVGSDYNFLAWGRPFKFTSEVYYKNMWNVVPYDVDNVRIRYFAENNAVAYAAGADFRVSGEFVRGAESWFTLSLLSTKENILDDTLGYLRRPTDQRVTAAIMFRDHLPNNPTVRMFLNLVFGSGLPYRPPGDPRYRNLIQRTPLYRRVDIGFSKIFIFDEATTLSNYMESIWIGLELLNAIGAQNVISYQWVRDLDNRQYAVPNTLSARYLNLRLVARF</sequence>
<dbReference type="InterPro" id="IPR037066">
    <property type="entry name" value="Plug_dom_sf"/>
</dbReference>
<organism evidence="2 3">
    <name type="scientific">Catalinimonas alkaloidigena</name>
    <dbReference type="NCBI Taxonomy" id="1075417"/>
    <lineage>
        <taxon>Bacteria</taxon>
        <taxon>Pseudomonadati</taxon>
        <taxon>Bacteroidota</taxon>
        <taxon>Cytophagia</taxon>
        <taxon>Cytophagales</taxon>
        <taxon>Catalimonadaceae</taxon>
        <taxon>Catalinimonas</taxon>
    </lineage>
</organism>
<keyword evidence="2" id="KW-0675">Receptor</keyword>
<dbReference type="Gene3D" id="2.60.40.1120">
    <property type="entry name" value="Carboxypeptidase-like, regulatory domain"/>
    <property type="match status" value="1"/>
</dbReference>
<dbReference type="InterPro" id="IPR012910">
    <property type="entry name" value="Plug_dom"/>
</dbReference>
<dbReference type="Gene3D" id="2.170.130.10">
    <property type="entry name" value="TonB-dependent receptor, plug domain"/>
    <property type="match status" value="1"/>
</dbReference>